<keyword evidence="9" id="KW-0131">Cell cycle</keyword>
<protein>
    <recommendedName>
        <fullName evidence="3">Spindle and centriole-associated protein 1</fullName>
    </recommendedName>
    <alternativeName>
        <fullName evidence="10">Coiled-coil domain-containing protein 52</fullName>
    </alternativeName>
</protein>
<evidence type="ECO:0000256" key="2">
    <source>
        <dbReference type="ARBA" id="ARBA00004186"/>
    </source>
</evidence>
<evidence type="ECO:0000256" key="3">
    <source>
        <dbReference type="ARBA" id="ARBA00018313"/>
    </source>
</evidence>
<dbReference type="Pfam" id="PF15678">
    <property type="entry name" value="SPICE"/>
    <property type="match status" value="2"/>
</dbReference>
<dbReference type="GeneID" id="100215680"/>
<evidence type="ECO:0000256" key="11">
    <source>
        <dbReference type="SAM" id="Coils"/>
    </source>
</evidence>
<organism evidence="13 14">
    <name type="scientific">Hydra vulgaris</name>
    <name type="common">Hydra</name>
    <name type="synonym">Hydra attenuata</name>
    <dbReference type="NCBI Taxonomy" id="6087"/>
    <lineage>
        <taxon>Eukaryota</taxon>
        <taxon>Metazoa</taxon>
        <taxon>Cnidaria</taxon>
        <taxon>Hydrozoa</taxon>
        <taxon>Hydroidolina</taxon>
        <taxon>Anthoathecata</taxon>
        <taxon>Aplanulata</taxon>
        <taxon>Hydridae</taxon>
        <taxon>Hydra</taxon>
    </lineage>
</organism>
<evidence type="ECO:0000256" key="12">
    <source>
        <dbReference type="SAM" id="MobiDB-lite"/>
    </source>
</evidence>
<accession>A0ABM4DFH6</accession>
<keyword evidence="4" id="KW-0963">Cytoplasm</keyword>
<evidence type="ECO:0000256" key="9">
    <source>
        <dbReference type="ARBA" id="ARBA00023306"/>
    </source>
</evidence>
<feature type="region of interest" description="Disordered" evidence="12">
    <location>
        <begin position="1"/>
        <end position="31"/>
    </location>
</feature>
<keyword evidence="5" id="KW-0132">Cell division</keyword>
<gene>
    <name evidence="14" type="primary">LOC100215680</name>
</gene>
<evidence type="ECO:0000256" key="8">
    <source>
        <dbReference type="ARBA" id="ARBA00023212"/>
    </source>
</evidence>
<evidence type="ECO:0000313" key="13">
    <source>
        <dbReference type="Proteomes" id="UP001652625"/>
    </source>
</evidence>
<evidence type="ECO:0000256" key="10">
    <source>
        <dbReference type="ARBA" id="ARBA00030722"/>
    </source>
</evidence>
<keyword evidence="13" id="KW-1185">Reference proteome</keyword>
<comment type="subcellular location">
    <subcellularLocation>
        <location evidence="1">Cytoplasm</location>
        <location evidence="1">Cytoskeleton</location>
        <location evidence="1">Microtubule organizing center</location>
        <location evidence="1">Centrosome</location>
        <location evidence="1">Centriole</location>
    </subcellularLocation>
    <subcellularLocation>
        <location evidence="2">Cytoplasm</location>
        <location evidence="2">Cytoskeleton</location>
        <location evidence="2">Spindle</location>
    </subcellularLocation>
</comment>
<evidence type="ECO:0000256" key="7">
    <source>
        <dbReference type="ARBA" id="ARBA00023054"/>
    </source>
</evidence>
<keyword evidence="6" id="KW-0498">Mitosis</keyword>
<name>A0ABM4DFH6_HYDVU</name>
<evidence type="ECO:0000256" key="4">
    <source>
        <dbReference type="ARBA" id="ARBA00022490"/>
    </source>
</evidence>
<feature type="compositionally biased region" description="Basic residues" evidence="12">
    <location>
        <begin position="19"/>
        <end position="31"/>
    </location>
</feature>
<evidence type="ECO:0000256" key="5">
    <source>
        <dbReference type="ARBA" id="ARBA00022618"/>
    </source>
</evidence>
<feature type="coiled-coil region" evidence="11">
    <location>
        <begin position="361"/>
        <end position="395"/>
    </location>
</feature>
<dbReference type="RefSeq" id="XP_065673178.1">
    <property type="nucleotide sequence ID" value="XM_065817106.1"/>
</dbReference>
<keyword evidence="8" id="KW-0206">Cytoskeleton</keyword>
<keyword evidence="7 11" id="KW-0175">Coiled coil</keyword>
<evidence type="ECO:0000313" key="14">
    <source>
        <dbReference type="RefSeq" id="XP_065673178.1"/>
    </source>
</evidence>
<reference evidence="14" key="1">
    <citation type="submission" date="2025-08" db="UniProtKB">
        <authorList>
            <consortium name="RefSeq"/>
        </authorList>
    </citation>
    <scope>IDENTIFICATION</scope>
</reference>
<dbReference type="InterPro" id="IPR031387">
    <property type="entry name" value="SPICE1"/>
</dbReference>
<dbReference type="PANTHER" id="PTHR31167:SF3">
    <property type="entry name" value="SPINDLE AND CENTRIOLE-ASSOCIATED PROTEIN 1"/>
    <property type="match status" value="1"/>
</dbReference>
<evidence type="ECO:0000256" key="1">
    <source>
        <dbReference type="ARBA" id="ARBA00004114"/>
    </source>
</evidence>
<sequence length="472" mass="55136">MKMSFATRYPVRSKSETLRKHKKTSKIKKGVKPWDDSVQDLTKFKPSREDLERNHQLHLPKKDHERLFHNTHPISSFLHDEKENHNIFQDAPKILEKKRALIKERFYNQEKELREVLSETDRTMANVQDMFGDDVQRYRVFPHVTRAPTKKQNTESFLTSYEKSSNNEETVNMELNAVSDEESSSSTQSAKHSFTSKINLDRYQNFLKESDANKWEEEASSVFQSLSKNILTINENSCTDNKSIQLVVNQQHSNKNQKEHHSVKQSELIKNNANHNQLPKSCDEQGHPSSQSFNDMKKLLDMLELEISEYEKVSGQNIKSDPIKIPSTLTGYTANLLSAVIRITRYLKESEVQLRAEMLMRKEIVDALEEQRDLIDALTADLIETQEKNEELKKMIYEQNKTNQKQHFQLSNDFHRLEKKLDSFLMLFDDIFEKVDSSETDHLDVFRDAKDSVNNDTSKNNEISPKISPIHF</sequence>
<evidence type="ECO:0000256" key="6">
    <source>
        <dbReference type="ARBA" id="ARBA00022776"/>
    </source>
</evidence>
<dbReference type="Proteomes" id="UP001652625">
    <property type="component" value="Chromosome 14"/>
</dbReference>
<dbReference type="PANTHER" id="PTHR31167">
    <property type="entry name" value="SPINDLE AND CENTRIOLE ASSOCIATED PROTEIN 1 SPICE1"/>
    <property type="match status" value="1"/>
</dbReference>
<proteinExistence type="predicted"/>